<reference evidence="2 3" key="1">
    <citation type="submission" date="2020-08" db="EMBL/GenBank/DDBJ databases">
        <authorList>
            <person name="Newling K."/>
            <person name="Davey J."/>
            <person name="Forrester S."/>
        </authorList>
    </citation>
    <scope>NUCLEOTIDE SEQUENCE [LARGE SCALE GENOMIC DNA]</scope>
    <source>
        <strain evidence="3">Crithidia deanei Carvalho (ATCC PRA-265)</strain>
    </source>
</reference>
<protein>
    <submittedName>
        <fullName evidence="2">Uncharacterized protein</fullName>
    </submittedName>
</protein>
<organism evidence="2 3">
    <name type="scientific">Angomonas deanei</name>
    <dbReference type="NCBI Taxonomy" id="59799"/>
    <lineage>
        <taxon>Eukaryota</taxon>
        <taxon>Discoba</taxon>
        <taxon>Euglenozoa</taxon>
        <taxon>Kinetoplastea</taxon>
        <taxon>Metakinetoplastina</taxon>
        <taxon>Trypanosomatida</taxon>
        <taxon>Trypanosomatidae</taxon>
        <taxon>Strigomonadinae</taxon>
        <taxon>Angomonas</taxon>
    </lineage>
</organism>
<proteinExistence type="predicted"/>
<dbReference type="VEuPathDB" id="TriTrypDB:ADEAN_000919500"/>
<gene>
    <name evidence="2" type="ORF">ADEAN_000919500</name>
</gene>
<accession>A0A7G2CT97</accession>
<feature type="compositionally biased region" description="Polar residues" evidence="1">
    <location>
        <begin position="35"/>
        <end position="48"/>
    </location>
</feature>
<name>A0A7G2CT97_9TRYP</name>
<dbReference type="EMBL" id="LR877166">
    <property type="protein sequence ID" value="CAD2221663.1"/>
    <property type="molecule type" value="Genomic_DNA"/>
</dbReference>
<feature type="region of interest" description="Disordered" evidence="1">
    <location>
        <begin position="220"/>
        <end position="242"/>
    </location>
</feature>
<evidence type="ECO:0000313" key="3">
    <source>
        <dbReference type="Proteomes" id="UP000515908"/>
    </source>
</evidence>
<feature type="region of interest" description="Disordered" evidence="1">
    <location>
        <begin position="402"/>
        <end position="441"/>
    </location>
</feature>
<keyword evidence="3" id="KW-1185">Reference proteome</keyword>
<sequence length="531" mass="61748">MHHHHNNNNNNDGASKNSLDLLAIVAKELEFSRTVGHNSNSTNPNAVSKDSIREEEEREGLFRWERNSRTNIDKNDNEEEEEVSTTSSNSDSCEEETKRSSHHHRHHSHSEQENGLSEETSPLRWLFLQHRFIGSTNPSSNSAISEEWLYWYENFCFALLDHQSSLPVCVNLVTNFLFLKKKPTTSAAHFTFEMFMKGNETKEDQREARYSPLQSFYPADGSTSPPSGPFQEENHNNNNHHQPTITAEMMAHYVPYLREKYSNYNVEVLFSNILPIAFLSYLMYSTHEELRRWLTALHFFYHYHPRPNHHDHRFAEKANGNKNNNQHYGFASVPHRIAVEILRLTHYILIFSPSLFSSSVLHLIIFSLLSNETMAIIAGRASDPPGSIFYLEKNLRKFVKAHSNSSHHEEQRKREGLLQREPSFKQDNTPDNVGAATHPQTVHGQVQRYHRMLFKPYTITAVDCIEDSLLDIESTVRYVKAWCDVQDPTSSTMMYYYHPLRSLLTNLYFSDPANHKNKSNIKKRRRRISTT</sequence>
<evidence type="ECO:0000313" key="2">
    <source>
        <dbReference type="EMBL" id="CAD2221663.1"/>
    </source>
</evidence>
<dbReference type="Proteomes" id="UP000515908">
    <property type="component" value="Chromosome 22"/>
</dbReference>
<feature type="compositionally biased region" description="Basic and acidic residues" evidence="1">
    <location>
        <begin position="59"/>
        <end position="75"/>
    </location>
</feature>
<evidence type="ECO:0000256" key="1">
    <source>
        <dbReference type="SAM" id="MobiDB-lite"/>
    </source>
</evidence>
<feature type="region of interest" description="Disordered" evidence="1">
    <location>
        <begin position="35"/>
        <end position="117"/>
    </location>
</feature>
<dbReference type="AlphaFoldDB" id="A0A7G2CT97"/>
<feature type="compositionally biased region" description="Basic and acidic residues" evidence="1">
    <location>
        <begin position="406"/>
        <end position="424"/>
    </location>
</feature>